<proteinExistence type="predicted"/>
<gene>
    <name evidence="5" type="ORF">SAMN05421737_101286</name>
</gene>
<dbReference type="Gene3D" id="1.20.120.530">
    <property type="entry name" value="GntR ligand-binding domain-like"/>
    <property type="match status" value="1"/>
</dbReference>
<dbReference type="CDD" id="cd07377">
    <property type="entry name" value="WHTH_GntR"/>
    <property type="match status" value="1"/>
</dbReference>
<dbReference type="Pfam" id="PF00392">
    <property type="entry name" value="GntR"/>
    <property type="match status" value="1"/>
</dbReference>
<dbReference type="Proteomes" id="UP000242662">
    <property type="component" value="Unassembled WGS sequence"/>
</dbReference>
<dbReference type="OrthoDB" id="9799482at2"/>
<evidence type="ECO:0000313" key="6">
    <source>
        <dbReference type="Proteomes" id="UP000242662"/>
    </source>
</evidence>
<evidence type="ECO:0000256" key="3">
    <source>
        <dbReference type="ARBA" id="ARBA00023163"/>
    </source>
</evidence>
<dbReference type="SUPFAM" id="SSF48008">
    <property type="entry name" value="GntR ligand-binding domain-like"/>
    <property type="match status" value="1"/>
</dbReference>
<dbReference type="GO" id="GO:0003700">
    <property type="term" value="F:DNA-binding transcription factor activity"/>
    <property type="evidence" value="ECO:0007669"/>
    <property type="project" value="InterPro"/>
</dbReference>
<protein>
    <submittedName>
        <fullName evidence="5">Transcriptional regulator, GntR family</fullName>
    </submittedName>
</protein>
<accession>A0A1G6GNB1</accession>
<dbReference type="GO" id="GO:0003677">
    <property type="term" value="F:DNA binding"/>
    <property type="evidence" value="ECO:0007669"/>
    <property type="project" value="UniProtKB-KW"/>
</dbReference>
<dbReference type="InterPro" id="IPR008920">
    <property type="entry name" value="TF_FadR/GntR_C"/>
</dbReference>
<evidence type="ECO:0000313" key="5">
    <source>
        <dbReference type="EMBL" id="SDB83461.1"/>
    </source>
</evidence>
<keyword evidence="3" id="KW-0804">Transcription</keyword>
<dbReference type="RefSeq" id="WP_090774503.1">
    <property type="nucleotide sequence ID" value="NZ_FMYM01000001.1"/>
</dbReference>
<dbReference type="PRINTS" id="PR00035">
    <property type="entry name" value="HTHGNTR"/>
</dbReference>
<dbReference type="Pfam" id="PF07729">
    <property type="entry name" value="FCD"/>
    <property type="match status" value="1"/>
</dbReference>
<sequence>MSTKQPKRYVEIIQALSEMIQQDDLKTGDRLPSERELSDRLSVGRSSIREALRGLELLDIIETRRGEGTFMKAPSSYRLVDLLLSFLLKDEKAMQDLTETRRIIELQALQLACKRITAADLDKLILLTSSRGEVSLEEDYLFHETIVAACGNTLLQHLWKSLVAFHREALKHATPNREDTQTHEKIVEAIAGRDAPRALRIMATHLEESPF</sequence>
<feature type="domain" description="HTH gntR-type" evidence="4">
    <location>
        <begin position="6"/>
        <end position="74"/>
    </location>
</feature>
<dbReference type="InterPro" id="IPR000524">
    <property type="entry name" value="Tscrpt_reg_HTH_GntR"/>
</dbReference>
<dbReference type="STRING" id="1464122.SAMN05421737_101286"/>
<dbReference type="Gene3D" id="1.10.10.10">
    <property type="entry name" value="Winged helix-like DNA-binding domain superfamily/Winged helix DNA-binding domain"/>
    <property type="match status" value="1"/>
</dbReference>
<dbReference type="InterPro" id="IPR036390">
    <property type="entry name" value="WH_DNA-bd_sf"/>
</dbReference>
<dbReference type="SUPFAM" id="SSF46785">
    <property type="entry name" value="Winged helix' DNA-binding domain"/>
    <property type="match status" value="1"/>
</dbReference>
<name>A0A1G6GNB1_9BACI</name>
<dbReference type="InterPro" id="IPR011711">
    <property type="entry name" value="GntR_C"/>
</dbReference>
<dbReference type="EMBL" id="FMYM01000001">
    <property type="protein sequence ID" value="SDB83461.1"/>
    <property type="molecule type" value="Genomic_DNA"/>
</dbReference>
<evidence type="ECO:0000259" key="4">
    <source>
        <dbReference type="PROSITE" id="PS50949"/>
    </source>
</evidence>
<reference evidence="6" key="1">
    <citation type="submission" date="2016-09" db="EMBL/GenBank/DDBJ databases">
        <authorList>
            <person name="Varghese N."/>
            <person name="Submissions S."/>
        </authorList>
    </citation>
    <scope>NUCLEOTIDE SEQUENCE [LARGE SCALE GENOMIC DNA]</scope>
    <source>
        <strain evidence="6">25nlg</strain>
    </source>
</reference>
<dbReference type="PROSITE" id="PS50949">
    <property type="entry name" value="HTH_GNTR"/>
    <property type="match status" value="1"/>
</dbReference>
<dbReference type="AlphaFoldDB" id="A0A1G6GNB1"/>
<dbReference type="SMART" id="SM00895">
    <property type="entry name" value="FCD"/>
    <property type="match status" value="1"/>
</dbReference>
<dbReference type="PANTHER" id="PTHR43537:SF54">
    <property type="entry name" value="TRANSCRIPTIONAL REGULATOR, GNTR FAMILY"/>
    <property type="match status" value="1"/>
</dbReference>
<dbReference type="InterPro" id="IPR036388">
    <property type="entry name" value="WH-like_DNA-bd_sf"/>
</dbReference>
<keyword evidence="6" id="KW-1185">Reference proteome</keyword>
<organism evidence="5 6">
    <name type="scientific">Shouchella lonarensis</name>
    <dbReference type="NCBI Taxonomy" id="1464122"/>
    <lineage>
        <taxon>Bacteria</taxon>
        <taxon>Bacillati</taxon>
        <taxon>Bacillota</taxon>
        <taxon>Bacilli</taxon>
        <taxon>Bacillales</taxon>
        <taxon>Bacillaceae</taxon>
        <taxon>Shouchella</taxon>
    </lineage>
</organism>
<evidence type="ECO:0000256" key="2">
    <source>
        <dbReference type="ARBA" id="ARBA00023125"/>
    </source>
</evidence>
<evidence type="ECO:0000256" key="1">
    <source>
        <dbReference type="ARBA" id="ARBA00023015"/>
    </source>
</evidence>
<keyword evidence="2" id="KW-0238">DNA-binding</keyword>
<dbReference type="SMART" id="SM00345">
    <property type="entry name" value="HTH_GNTR"/>
    <property type="match status" value="1"/>
</dbReference>
<keyword evidence="1" id="KW-0805">Transcription regulation</keyword>
<dbReference type="PANTHER" id="PTHR43537">
    <property type="entry name" value="TRANSCRIPTIONAL REGULATOR, GNTR FAMILY"/>
    <property type="match status" value="1"/>
</dbReference>